<gene>
    <name evidence="1" type="ORF">FWK35_00004167</name>
</gene>
<comment type="caution">
    <text evidence="1">The sequence shown here is derived from an EMBL/GenBank/DDBJ whole genome shotgun (WGS) entry which is preliminary data.</text>
</comment>
<reference evidence="1 2" key="1">
    <citation type="submission" date="2019-08" db="EMBL/GenBank/DDBJ databases">
        <title>Whole genome of Aphis craccivora.</title>
        <authorList>
            <person name="Voronova N.V."/>
            <person name="Shulinski R.S."/>
            <person name="Bandarenka Y.V."/>
            <person name="Zhorov D.G."/>
            <person name="Warner D."/>
        </authorList>
    </citation>
    <scope>NUCLEOTIDE SEQUENCE [LARGE SCALE GENOMIC DNA]</scope>
    <source>
        <strain evidence="1">180601</strain>
        <tissue evidence="1">Whole Body</tissue>
    </source>
</reference>
<evidence type="ECO:0000313" key="2">
    <source>
        <dbReference type="Proteomes" id="UP000478052"/>
    </source>
</evidence>
<dbReference type="OrthoDB" id="6875576at2759"/>
<keyword evidence="2" id="KW-1185">Reference proteome</keyword>
<dbReference type="AlphaFoldDB" id="A0A6G0ZDF6"/>
<proteinExistence type="predicted"/>
<evidence type="ECO:0000313" key="1">
    <source>
        <dbReference type="EMBL" id="KAF0768944.1"/>
    </source>
</evidence>
<name>A0A6G0ZDF6_APHCR</name>
<organism evidence="1 2">
    <name type="scientific">Aphis craccivora</name>
    <name type="common">Cowpea aphid</name>
    <dbReference type="NCBI Taxonomy" id="307492"/>
    <lineage>
        <taxon>Eukaryota</taxon>
        <taxon>Metazoa</taxon>
        <taxon>Ecdysozoa</taxon>
        <taxon>Arthropoda</taxon>
        <taxon>Hexapoda</taxon>
        <taxon>Insecta</taxon>
        <taxon>Pterygota</taxon>
        <taxon>Neoptera</taxon>
        <taxon>Paraneoptera</taxon>
        <taxon>Hemiptera</taxon>
        <taxon>Sternorrhyncha</taxon>
        <taxon>Aphidomorpha</taxon>
        <taxon>Aphidoidea</taxon>
        <taxon>Aphididae</taxon>
        <taxon>Aphidini</taxon>
        <taxon>Aphis</taxon>
        <taxon>Aphis</taxon>
    </lineage>
</organism>
<sequence length="175" mass="19317">MFLASNICWVSSGTLMARYDWLPRAVSGANPGMKKWSRGNGTMLTASLRRSAFSCPGNRRHVVTPDMVNDTRWLRSPYVGLVSFSVLKHMSYSASLSIRYDSSVFSTSWCTDSVALYGSTTVSETFGDGITEYVFIIRSGYSSRIFDISSVPSPEPVPPPSECANWNPCVQQTTL</sequence>
<dbReference type="Proteomes" id="UP000478052">
    <property type="component" value="Unassembled WGS sequence"/>
</dbReference>
<accession>A0A6G0ZDF6</accession>
<protein>
    <submittedName>
        <fullName evidence="1">Uncharacterized protein</fullName>
    </submittedName>
</protein>
<dbReference type="EMBL" id="VUJU01000671">
    <property type="protein sequence ID" value="KAF0768944.1"/>
    <property type="molecule type" value="Genomic_DNA"/>
</dbReference>